<dbReference type="GO" id="GO:0005737">
    <property type="term" value="C:cytoplasm"/>
    <property type="evidence" value="ECO:0007669"/>
    <property type="project" value="UniProtKB-SubCell"/>
</dbReference>
<keyword evidence="1 6" id="KW-0963">Cytoplasm</keyword>
<protein>
    <recommendedName>
        <fullName evidence="6">Holliday junction branch migration complex subunit RuvA</fullName>
    </recommendedName>
</protein>
<dbReference type="Pfam" id="PF07499">
    <property type="entry name" value="RuvA_C"/>
    <property type="match status" value="1"/>
</dbReference>
<evidence type="ECO:0000259" key="7">
    <source>
        <dbReference type="SMART" id="SM00278"/>
    </source>
</evidence>
<dbReference type="EMBL" id="DXES01000117">
    <property type="protein sequence ID" value="HIX65618.1"/>
    <property type="molecule type" value="Genomic_DNA"/>
</dbReference>
<dbReference type="SUPFAM" id="SSF46929">
    <property type="entry name" value="DNA helicase RuvA subunit, C-terminal domain"/>
    <property type="match status" value="1"/>
</dbReference>
<dbReference type="InterPro" id="IPR036267">
    <property type="entry name" value="RuvA_C_sf"/>
</dbReference>
<dbReference type="GO" id="GO:0000400">
    <property type="term" value="F:four-way junction DNA binding"/>
    <property type="evidence" value="ECO:0007669"/>
    <property type="project" value="UniProtKB-UniRule"/>
</dbReference>
<dbReference type="GO" id="GO:0009378">
    <property type="term" value="F:four-way junction helicase activity"/>
    <property type="evidence" value="ECO:0007669"/>
    <property type="project" value="InterPro"/>
</dbReference>
<evidence type="ECO:0000256" key="5">
    <source>
        <dbReference type="ARBA" id="ARBA00023204"/>
    </source>
</evidence>
<comment type="function">
    <text evidence="6">The RuvA-RuvB-RuvC complex processes Holliday junction (HJ) DNA during genetic recombination and DNA repair, while the RuvA-RuvB complex plays an important role in the rescue of blocked DNA replication forks via replication fork reversal (RFR). RuvA specifically binds to HJ cruciform DNA, conferring on it an open structure. The RuvB hexamer acts as an ATP-dependent pump, pulling dsDNA into and through the RuvAB complex. HJ branch migration allows RuvC to scan DNA until it finds its consensus sequence, where it cleaves and resolves the cruciform DNA.</text>
</comment>
<reference evidence="8" key="2">
    <citation type="submission" date="2021-04" db="EMBL/GenBank/DDBJ databases">
        <authorList>
            <person name="Gilroy R."/>
        </authorList>
    </citation>
    <scope>NUCLEOTIDE SEQUENCE</scope>
    <source>
        <strain evidence="8">CHK188-5543</strain>
    </source>
</reference>
<dbReference type="NCBIfam" id="TIGR00084">
    <property type="entry name" value="ruvA"/>
    <property type="match status" value="1"/>
</dbReference>
<proteinExistence type="inferred from homology"/>
<dbReference type="AlphaFoldDB" id="A0A9D1WR19"/>
<dbReference type="InterPro" id="IPR010994">
    <property type="entry name" value="RuvA_2-like"/>
</dbReference>
<dbReference type="InterPro" id="IPR000085">
    <property type="entry name" value="RuvA"/>
</dbReference>
<evidence type="ECO:0000256" key="2">
    <source>
        <dbReference type="ARBA" id="ARBA00022763"/>
    </source>
</evidence>
<name>A0A9D1WR19_9FIRM</name>
<comment type="caution">
    <text evidence="8">The sequence shown here is derived from an EMBL/GenBank/DDBJ whole genome shotgun (WGS) entry which is preliminary data.</text>
</comment>
<keyword evidence="2 6" id="KW-0227">DNA damage</keyword>
<keyword evidence="3 6" id="KW-0238">DNA-binding</keyword>
<dbReference type="Gene3D" id="2.40.50.140">
    <property type="entry name" value="Nucleic acid-binding proteins"/>
    <property type="match status" value="1"/>
</dbReference>
<dbReference type="SMART" id="SM00278">
    <property type="entry name" value="HhH1"/>
    <property type="match status" value="2"/>
</dbReference>
<feature type="domain" description="Helix-hairpin-helix DNA-binding motif class 1" evidence="7">
    <location>
        <begin position="103"/>
        <end position="122"/>
    </location>
</feature>
<dbReference type="GO" id="GO:0006281">
    <property type="term" value="P:DNA repair"/>
    <property type="evidence" value="ECO:0007669"/>
    <property type="project" value="UniProtKB-UniRule"/>
</dbReference>
<dbReference type="Gene3D" id="1.10.150.20">
    <property type="entry name" value="5' to 3' exonuclease, C-terminal subdomain"/>
    <property type="match status" value="1"/>
</dbReference>
<dbReference type="InterPro" id="IPR003583">
    <property type="entry name" value="Hlx-hairpin-Hlx_DNA-bd_motif"/>
</dbReference>
<evidence type="ECO:0000313" key="9">
    <source>
        <dbReference type="Proteomes" id="UP000886800"/>
    </source>
</evidence>
<dbReference type="HAMAP" id="MF_00031">
    <property type="entry name" value="DNA_HJ_migration_RuvA"/>
    <property type="match status" value="1"/>
</dbReference>
<evidence type="ECO:0000256" key="6">
    <source>
        <dbReference type="HAMAP-Rule" id="MF_00031"/>
    </source>
</evidence>
<dbReference type="InterPro" id="IPR013849">
    <property type="entry name" value="DNA_helicase_Holl-junc_RuvA_I"/>
</dbReference>
<keyword evidence="4 6" id="KW-0233">DNA recombination</keyword>
<comment type="similarity">
    <text evidence="6">Belongs to the RuvA family.</text>
</comment>
<dbReference type="Pfam" id="PF01330">
    <property type="entry name" value="RuvA_N"/>
    <property type="match status" value="1"/>
</dbReference>
<keyword evidence="5 6" id="KW-0234">DNA repair</keyword>
<organism evidence="8 9">
    <name type="scientific">Candidatus Anaerotruncus excrementipullorum</name>
    <dbReference type="NCBI Taxonomy" id="2838465"/>
    <lineage>
        <taxon>Bacteria</taxon>
        <taxon>Bacillati</taxon>
        <taxon>Bacillota</taxon>
        <taxon>Clostridia</taxon>
        <taxon>Eubacteriales</taxon>
        <taxon>Oscillospiraceae</taxon>
        <taxon>Anaerotruncus</taxon>
    </lineage>
</organism>
<feature type="domain" description="Helix-hairpin-helix DNA-binding motif class 1" evidence="7">
    <location>
        <begin position="138"/>
        <end position="157"/>
    </location>
</feature>
<sequence>MIPRTPWRWPSATGTGRVRCWPINDRGRWNLYYCLTGKLLLVRELTAVVSCGGVGYRCLTTLTTLASLPPVGEEVTLYTHLSVREDALTLYGFSTERELEAFRMLIGVSGVGPKSALAILSDMPPDRLALCIASGDVKSLKALPGIGPKSAQRIILELKDKISGAGLAPEVAQAAAVAASEDTSSMGEAISALVVLGYSQTEAAKALSGLPPELAANELIKQALKRLASR</sequence>
<dbReference type="GO" id="GO:0005524">
    <property type="term" value="F:ATP binding"/>
    <property type="evidence" value="ECO:0007669"/>
    <property type="project" value="InterPro"/>
</dbReference>
<dbReference type="CDD" id="cd14332">
    <property type="entry name" value="UBA_RuvA_C"/>
    <property type="match status" value="1"/>
</dbReference>
<evidence type="ECO:0000256" key="4">
    <source>
        <dbReference type="ARBA" id="ARBA00023172"/>
    </source>
</evidence>
<dbReference type="Proteomes" id="UP000886800">
    <property type="component" value="Unassembled WGS sequence"/>
</dbReference>
<feature type="region of interest" description="Domain III" evidence="6">
    <location>
        <begin position="181"/>
        <end position="230"/>
    </location>
</feature>
<dbReference type="GO" id="GO:0048476">
    <property type="term" value="C:Holliday junction resolvase complex"/>
    <property type="evidence" value="ECO:0007669"/>
    <property type="project" value="UniProtKB-UniRule"/>
</dbReference>
<dbReference type="Pfam" id="PF14520">
    <property type="entry name" value="HHH_5"/>
    <property type="match status" value="1"/>
</dbReference>
<reference evidence="8" key="1">
    <citation type="journal article" date="2021" name="PeerJ">
        <title>Extensive microbial diversity within the chicken gut microbiome revealed by metagenomics and culture.</title>
        <authorList>
            <person name="Gilroy R."/>
            <person name="Ravi A."/>
            <person name="Getino M."/>
            <person name="Pursley I."/>
            <person name="Horton D.L."/>
            <person name="Alikhan N.F."/>
            <person name="Baker D."/>
            <person name="Gharbi K."/>
            <person name="Hall N."/>
            <person name="Watson M."/>
            <person name="Adriaenssens E.M."/>
            <person name="Foster-Nyarko E."/>
            <person name="Jarju S."/>
            <person name="Secka A."/>
            <person name="Antonio M."/>
            <person name="Oren A."/>
            <person name="Chaudhuri R.R."/>
            <person name="La Ragione R."/>
            <person name="Hildebrand F."/>
            <person name="Pallen M.J."/>
        </authorList>
    </citation>
    <scope>NUCLEOTIDE SEQUENCE</scope>
    <source>
        <strain evidence="8">CHK188-5543</strain>
    </source>
</reference>
<comment type="caution">
    <text evidence="6">Lacks conserved residue(s) required for the propagation of feature annotation.</text>
</comment>
<dbReference type="SUPFAM" id="SSF47781">
    <property type="entry name" value="RuvA domain 2-like"/>
    <property type="match status" value="1"/>
</dbReference>
<gene>
    <name evidence="6 8" type="primary">ruvA</name>
    <name evidence="8" type="ORF">H9736_05150</name>
</gene>
<comment type="subcellular location">
    <subcellularLocation>
        <location evidence="6">Cytoplasm</location>
    </subcellularLocation>
</comment>
<dbReference type="Gene3D" id="1.10.8.10">
    <property type="entry name" value="DNA helicase RuvA subunit, C-terminal domain"/>
    <property type="match status" value="1"/>
</dbReference>
<comment type="domain">
    <text evidence="6">Has three domains with a flexible linker between the domains II and III and assumes an 'L' shape. Domain III is highly mobile and contacts RuvB.</text>
</comment>
<evidence type="ECO:0000313" key="8">
    <source>
        <dbReference type="EMBL" id="HIX65618.1"/>
    </source>
</evidence>
<feature type="region of interest" description="Domain I" evidence="6">
    <location>
        <begin position="31"/>
        <end position="94"/>
    </location>
</feature>
<dbReference type="GO" id="GO:0009379">
    <property type="term" value="C:Holliday junction helicase complex"/>
    <property type="evidence" value="ECO:0007669"/>
    <property type="project" value="InterPro"/>
</dbReference>
<dbReference type="GO" id="GO:0006310">
    <property type="term" value="P:DNA recombination"/>
    <property type="evidence" value="ECO:0007669"/>
    <property type="project" value="UniProtKB-UniRule"/>
</dbReference>
<evidence type="ECO:0000256" key="3">
    <source>
        <dbReference type="ARBA" id="ARBA00023125"/>
    </source>
</evidence>
<evidence type="ECO:0000256" key="1">
    <source>
        <dbReference type="ARBA" id="ARBA00022490"/>
    </source>
</evidence>
<dbReference type="SUPFAM" id="SSF50249">
    <property type="entry name" value="Nucleic acid-binding proteins"/>
    <property type="match status" value="1"/>
</dbReference>
<accession>A0A9D1WR19</accession>
<dbReference type="InterPro" id="IPR012340">
    <property type="entry name" value="NA-bd_OB-fold"/>
</dbReference>
<dbReference type="InterPro" id="IPR011114">
    <property type="entry name" value="RuvA_C"/>
</dbReference>
<comment type="subunit">
    <text evidence="6">Homotetramer. Forms an RuvA(8)-RuvB(12)-Holliday junction (HJ) complex. HJ DNA is sandwiched between 2 RuvA tetramers; dsDNA enters through RuvA and exits via RuvB. An RuvB hexamer assembles on each DNA strand where it exits the tetramer. Each RuvB hexamer is contacted by two RuvA subunits (via domain III) on 2 adjacent RuvB subunits; this complex drives branch migration. In the full resolvosome a probable DNA-RuvA(4)-RuvB(12)-RuvC(2) complex forms which resolves the HJ.</text>
</comment>